<proteinExistence type="predicted"/>
<keyword evidence="2" id="KW-1185">Reference proteome</keyword>
<dbReference type="RefSeq" id="XP_014145191.1">
    <property type="nucleotide sequence ID" value="XM_014289716.1"/>
</dbReference>
<organism evidence="1 2">
    <name type="scientific">Sphaeroforma arctica JP610</name>
    <dbReference type="NCBI Taxonomy" id="667725"/>
    <lineage>
        <taxon>Eukaryota</taxon>
        <taxon>Ichthyosporea</taxon>
        <taxon>Ichthyophonida</taxon>
        <taxon>Sphaeroforma</taxon>
    </lineage>
</organism>
<reference evidence="1 2" key="1">
    <citation type="submission" date="2011-02" db="EMBL/GenBank/DDBJ databases">
        <title>The Genome Sequence of Sphaeroforma arctica JP610.</title>
        <authorList>
            <consortium name="The Broad Institute Genome Sequencing Platform"/>
            <person name="Russ C."/>
            <person name="Cuomo C."/>
            <person name="Young S.K."/>
            <person name="Zeng Q."/>
            <person name="Gargeya S."/>
            <person name="Alvarado L."/>
            <person name="Berlin A."/>
            <person name="Chapman S.B."/>
            <person name="Chen Z."/>
            <person name="Freedman E."/>
            <person name="Gellesch M."/>
            <person name="Goldberg J."/>
            <person name="Griggs A."/>
            <person name="Gujja S."/>
            <person name="Heilman E."/>
            <person name="Heiman D."/>
            <person name="Howarth C."/>
            <person name="Mehta T."/>
            <person name="Neiman D."/>
            <person name="Pearson M."/>
            <person name="Roberts A."/>
            <person name="Saif S."/>
            <person name="Shea T."/>
            <person name="Shenoy N."/>
            <person name="Sisk P."/>
            <person name="Stolte C."/>
            <person name="Sykes S."/>
            <person name="White J."/>
            <person name="Yandava C."/>
            <person name="Burger G."/>
            <person name="Gray M.W."/>
            <person name="Holland P.W.H."/>
            <person name="King N."/>
            <person name="Lang F.B.F."/>
            <person name="Roger A.J."/>
            <person name="Ruiz-Trillo I."/>
            <person name="Haas B."/>
            <person name="Nusbaum C."/>
            <person name="Birren B."/>
        </authorList>
    </citation>
    <scope>NUCLEOTIDE SEQUENCE [LARGE SCALE GENOMIC DNA]</scope>
    <source>
        <strain evidence="1 2">JP610</strain>
    </source>
</reference>
<name>A0A0L0F3V8_9EUKA</name>
<dbReference type="Proteomes" id="UP000054560">
    <property type="component" value="Unassembled WGS sequence"/>
</dbReference>
<dbReference type="AlphaFoldDB" id="A0A0L0F3V8"/>
<dbReference type="GeneID" id="25916679"/>
<evidence type="ECO:0000313" key="2">
    <source>
        <dbReference type="Proteomes" id="UP000054560"/>
    </source>
</evidence>
<sequence>MYELTGRPCTSTCCTLQQPSQHMWCGTTDGEAIATAQCSICTANVFHATYVRLSMRPREKHAPHADNYQPPVQEHSKLYPRLNYVKTRDDTYTYTSVPTSIQSVAKNPGQTMTSFGSTDYIRLSGFDTNATSRKT</sequence>
<protein>
    <submittedName>
        <fullName evidence="1">Uncharacterized protein</fullName>
    </submittedName>
</protein>
<evidence type="ECO:0000313" key="1">
    <source>
        <dbReference type="EMBL" id="KNC71289.1"/>
    </source>
</evidence>
<dbReference type="EMBL" id="KQ249107">
    <property type="protein sequence ID" value="KNC71289.1"/>
    <property type="molecule type" value="Genomic_DNA"/>
</dbReference>
<accession>A0A0L0F3V8</accession>
<gene>
    <name evidence="1" type="ORF">SARC_16175</name>
</gene>